<keyword evidence="6 14" id="KW-0378">Hydrolase</keyword>
<dbReference type="Pfam" id="PF14551">
    <property type="entry name" value="MCM_N"/>
    <property type="match status" value="1"/>
</dbReference>
<dbReference type="InterPro" id="IPR001208">
    <property type="entry name" value="MCM_dom"/>
</dbReference>
<evidence type="ECO:0000256" key="9">
    <source>
        <dbReference type="ARBA" id="ARBA00023125"/>
    </source>
</evidence>
<dbReference type="InterPro" id="IPR012340">
    <property type="entry name" value="NA-bd_OB-fold"/>
</dbReference>
<comment type="caution">
    <text evidence="17">The sequence shown here is derived from an EMBL/GenBank/DDBJ whole genome shotgun (WGS) entry which is preliminary data.</text>
</comment>
<dbReference type="EMBL" id="CM032182">
    <property type="protein sequence ID" value="KAG7097324.1"/>
    <property type="molecule type" value="Genomic_DNA"/>
</dbReference>
<evidence type="ECO:0000256" key="3">
    <source>
        <dbReference type="ARBA" id="ARBA00012551"/>
    </source>
</evidence>
<feature type="region of interest" description="Disordered" evidence="15">
    <location>
        <begin position="928"/>
        <end position="947"/>
    </location>
</feature>
<comment type="similarity">
    <text evidence="2 13">Belongs to the MCM family.</text>
</comment>
<feature type="region of interest" description="Disordered" evidence="15">
    <location>
        <begin position="1"/>
        <end position="73"/>
    </location>
</feature>
<accession>A0A9P7UZ37</accession>
<dbReference type="InterPro" id="IPR008049">
    <property type="entry name" value="MCM6"/>
</dbReference>
<evidence type="ECO:0000313" key="18">
    <source>
        <dbReference type="Proteomes" id="UP001049176"/>
    </source>
</evidence>
<dbReference type="GO" id="GO:0043596">
    <property type="term" value="C:nuclear replication fork"/>
    <property type="evidence" value="ECO:0007669"/>
    <property type="project" value="UniProtKB-ARBA"/>
</dbReference>
<evidence type="ECO:0000313" key="17">
    <source>
        <dbReference type="EMBL" id="KAG7097324.1"/>
    </source>
</evidence>
<keyword evidence="7 14" id="KW-0347">Helicase</keyword>
<evidence type="ECO:0000256" key="11">
    <source>
        <dbReference type="ARBA" id="ARBA00023306"/>
    </source>
</evidence>
<dbReference type="InterPro" id="IPR041024">
    <property type="entry name" value="Mcm6_C"/>
</dbReference>
<protein>
    <recommendedName>
        <fullName evidence="12 14">DNA replication licensing factor MCM6</fullName>
        <ecNumber evidence="3 14">3.6.4.12</ecNumber>
    </recommendedName>
</protein>
<dbReference type="Pfam" id="PF18263">
    <property type="entry name" value="WHD_MCM6"/>
    <property type="match status" value="1"/>
</dbReference>
<dbReference type="GO" id="GO:0000727">
    <property type="term" value="P:double-strand break repair via break-induced replication"/>
    <property type="evidence" value="ECO:0007669"/>
    <property type="project" value="TreeGrafter"/>
</dbReference>
<dbReference type="RefSeq" id="XP_043013794.1">
    <property type="nucleotide sequence ID" value="XM_043149190.1"/>
</dbReference>
<evidence type="ECO:0000256" key="14">
    <source>
        <dbReference type="RuleBase" id="RU368064"/>
    </source>
</evidence>
<dbReference type="SMART" id="SM00350">
    <property type="entry name" value="MCM"/>
    <property type="match status" value="1"/>
</dbReference>
<dbReference type="GO" id="GO:0031261">
    <property type="term" value="C:DNA replication preinitiation complex"/>
    <property type="evidence" value="ECO:0007669"/>
    <property type="project" value="UniProtKB-ARBA"/>
</dbReference>
<dbReference type="PANTHER" id="PTHR11630:SF43">
    <property type="entry name" value="DNA REPLICATION LICENSING FACTOR MCM6"/>
    <property type="match status" value="1"/>
</dbReference>
<evidence type="ECO:0000256" key="2">
    <source>
        <dbReference type="ARBA" id="ARBA00008010"/>
    </source>
</evidence>
<evidence type="ECO:0000256" key="8">
    <source>
        <dbReference type="ARBA" id="ARBA00022840"/>
    </source>
</evidence>
<gene>
    <name evidence="17" type="ORF">E1B28_004683</name>
</gene>
<dbReference type="Pfam" id="PF17855">
    <property type="entry name" value="MCM_lid"/>
    <property type="match status" value="1"/>
</dbReference>
<dbReference type="InterPro" id="IPR027925">
    <property type="entry name" value="MCM_N"/>
</dbReference>
<dbReference type="GO" id="GO:0005656">
    <property type="term" value="C:nuclear pre-replicative complex"/>
    <property type="evidence" value="ECO:0007669"/>
    <property type="project" value="UniProtKB-ARBA"/>
</dbReference>
<dbReference type="Pfam" id="PF00493">
    <property type="entry name" value="MCM"/>
    <property type="match status" value="1"/>
</dbReference>
<organism evidence="17 18">
    <name type="scientific">Marasmius oreades</name>
    <name type="common">fairy-ring Marasmius</name>
    <dbReference type="NCBI Taxonomy" id="181124"/>
    <lineage>
        <taxon>Eukaryota</taxon>
        <taxon>Fungi</taxon>
        <taxon>Dikarya</taxon>
        <taxon>Basidiomycota</taxon>
        <taxon>Agaricomycotina</taxon>
        <taxon>Agaricomycetes</taxon>
        <taxon>Agaricomycetidae</taxon>
        <taxon>Agaricales</taxon>
        <taxon>Marasmiineae</taxon>
        <taxon>Marasmiaceae</taxon>
        <taxon>Marasmius</taxon>
    </lineage>
</organism>
<comment type="function">
    <text evidence="14">Acts as component of the MCM2-7 complex (MCM complex) which is the replicative helicase essential for 'once per cell cycle' DNA replication initiation and elongation in eukaryotic cells. The active ATPase sites in the MCM2-7 ring are formed through the interaction surfaces of two neighboring subunits such that a critical structure of a conserved arginine finger motif is provided in trans relative to the ATP-binding site of the Walker A box of the adjacent subunit. The six ATPase active sites, however, are likely to contribute differentially to the complex helicase activity.</text>
</comment>
<dbReference type="GO" id="GO:0006279">
    <property type="term" value="P:premeiotic DNA replication"/>
    <property type="evidence" value="ECO:0007669"/>
    <property type="project" value="UniProtKB-ARBA"/>
</dbReference>
<dbReference type="GO" id="GO:1902969">
    <property type="term" value="P:mitotic DNA replication"/>
    <property type="evidence" value="ECO:0007669"/>
    <property type="project" value="TreeGrafter"/>
</dbReference>
<dbReference type="OrthoDB" id="1744952at2759"/>
<keyword evidence="9 13" id="KW-0238">DNA-binding</keyword>
<evidence type="ECO:0000256" key="7">
    <source>
        <dbReference type="ARBA" id="ARBA00022806"/>
    </source>
</evidence>
<dbReference type="InterPro" id="IPR031327">
    <property type="entry name" value="MCM"/>
</dbReference>
<evidence type="ECO:0000256" key="6">
    <source>
        <dbReference type="ARBA" id="ARBA00022801"/>
    </source>
</evidence>
<dbReference type="InterPro" id="IPR018525">
    <property type="entry name" value="MCM_CS"/>
</dbReference>
<feature type="compositionally biased region" description="Basic and acidic residues" evidence="15">
    <location>
        <begin position="773"/>
        <end position="785"/>
    </location>
</feature>
<evidence type="ECO:0000256" key="10">
    <source>
        <dbReference type="ARBA" id="ARBA00023242"/>
    </source>
</evidence>
<dbReference type="FunFam" id="1.20.58.870:FF:000002">
    <property type="entry name" value="DNA helicase"/>
    <property type="match status" value="1"/>
</dbReference>
<evidence type="ECO:0000256" key="12">
    <source>
        <dbReference type="ARBA" id="ARBA00073495"/>
    </source>
</evidence>
<dbReference type="Gene3D" id="3.40.50.300">
    <property type="entry name" value="P-loop containing nucleotide triphosphate hydrolases"/>
    <property type="match status" value="1"/>
</dbReference>
<keyword evidence="8 13" id="KW-0067">ATP-binding</keyword>
<evidence type="ECO:0000256" key="15">
    <source>
        <dbReference type="SAM" id="MobiDB-lite"/>
    </source>
</evidence>
<proteinExistence type="inferred from homology"/>
<dbReference type="FunFam" id="2.20.28.10:FF:000003">
    <property type="entry name" value="DNA helicase"/>
    <property type="match status" value="1"/>
</dbReference>
<keyword evidence="4 14" id="KW-0235">DNA replication</keyword>
<dbReference type="GO" id="GO:0042555">
    <property type="term" value="C:MCM complex"/>
    <property type="evidence" value="ECO:0007669"/>
    <property type="project" value="UniProtKB-UniRule"/>
</dbReference>
<dbReference type="PANTHER" id="PTHR11630">
    <property type="entry name" value="DNA REPLICATION LICENSING FACTOR MCM FAMILY MEMBER"/>
    <property type="match status" value="1"/>
</dbReference>
<dbReference type="InterPro" id="IPR041562">
    <property type="entry name" value="MCM_lid"/>
</dbReference>
<dbReference type="PRINTS" id="PR01662">
    <property type="entry name" value="MCMPROTEIN6"/>
</dbReference>
<dbReference type="GO" id="GO:0006270">
    <property type="term" value="P:DNA replication initiation"/>
    <property type="evidence" value="ECO:0007669"/>
    <property type="project" value="UniProtKB-UniRule"/>
</dbReference>
<feature type="domain" description="MCM C-terminal AAA(+) ATPase" evidence="16">
    <location>
        <begin position="448"/>
        <end position="654"/>
    </location>
</feature>
<dbReference type="SUPFAM" id="SSF50249">
    <property type="entry name" value="Nucleic acid-binding proteins"/>
    <property type="match status" value="1"/>
</dbReference>
<feature type="compositionally biased region" description="Basic and acidic residues" evidence="15">
    <location>
        <begin position="22"/>
        <end position="32"/>
    </location>
</feature>
<feature type="compositionally biased region" description="Low complexity" evidence="15">
    <location>
        <begin position="1"/>
        <end position="11"/>
    </location>
</feature>
<dbReference type="EC" id="3.6.4.12" evidence="3 14"/>
<dbReference type="Pfam" id="PF17207">
    <property type="entry name" value="MCM_OB"/>
    <property type="match status" value="1"/>
</dbReference>
<sequence length="970" mass="108012">MLSSSPRAHLAPLPPSSAPDGFETRSINENRSRSGTPRRPTTDALALGDEETDSRQEQEAARRRRKIARGQQNTDIPFVRDNIGETLTETFEQFLRTFTEDVALAQTPRSDGGIPDVPEGELYYIQQIHEMRENEFCTLYVDYGHILAKDDELATAIQSQYYRFMPYLCRAVHNLVAEFEPEYLKINPTAARTDSTNLQSREFYVAFYHLPLIHGIRDLRTDHIGTLMSISGTVTRTSEVRPELLFGTFICQVCGGIINDVEQQFKYTEPSLCPNPKCGNRAAWDLQIDSSKFSDWQKVRIQENPSEIPTGSMPRSLDVILRSELVERAKAGDKFVFTGTFIVVPDVSQLGLPGGQKAEVQRQANRAAPDGTTGGIAGGVTGLKSLGVRDLQYKTAFLACMAHDADARSGNNIRGEQDGGESGQQDFVQSLTEPEYEELSAMINTEDIVSRLVESVAPTVYGHEIVKKGLLLQLLGGVHKETAEGMHLRGDINICIVGDPSTSKSQFLKYICGFLPRAVYTSGKASSAAGLTAAVVKDEETGDFTIEAGALMLADNGICAIDEFDKMDIADQVAIHEAMEQQTISIAKAGIHATLNARTSILAAANPIGGRYDRKKSLRANVQMTAPIMSRFDLFFVVLDDCDEKTDENIARHIVDVHRYQDDAINPVYSTESLQRYIRYARTFNPKLTPEAADVLVEKYRILRQDDAVGAGRNSYRITVRQLESMVRLSEAIARAHCSHEIQPTYVREAYSLLRQSIIHVEQDDIDFDQEELRGERSEVPQKAEDADDESQDVEMSAVDMDTTDQIDGGSRTVTHTDGATVASSSSQVLRVPEPATPAAGTKKRMVITHDKFMTLRSLIVYHLSEVERETKQGLDRDELIDWYLEEKEGEMQDIEDLEYEKELVTKVLRKLVKDNYLLEVRGDVQDSLPSIDESSQNAQTSSTAAEGENMKVYYMVHPSVDTEESSSFA</sequence>
<feature type="compositionally biased region" description="Low complexity" evidence="15">
    <location>
        <begin position="935"/>
        <end position="946"/>
    </location>
</feature>
<comment type="catalytic activity">
    <reaction evidence="14">
        <text>ATP + H2O = ADP + phosphate + H(+)</text>
        <dbReference type="Rhea" id="RHEA:13065"/>
        <dbReference type="ChEBI" id="CHEBI:15377"/>
        <dbReference type="ChEBI" id="CHEBI:15378"/>
        <dbReference type="ChEBI" id="CHEBI:30616"/>
        <dbReference type="ChEBI" id="CHEBI:43474"/>
        <dbReference type="ChEBI" id="CHEBI:456216"/>
        <dbReference type="EC" id="3.6.4.12"/>
    </reaction>
</comment>
<dbReference type="InterPro" id="IPR027417">
    <property type="entry name" value="P-loop_NTPase"/>
</dbReference>
<feature type="compositionally biased region" description="Polar residues" evidence="15">
    <location>
        <begin position="812"/>
        <end position="826"/>
    </location>
</feature>
<dbReference type="PROSITE" id="PS50051">
    <property type="entry name" value="MCM_2"/>
    <property type="match status" value="1"/>
</dbReference>
<evidence type="ECO:0000256" key="5">
    <source>
        <dbReference type="ARBA" id="ARBA00022741"/>
    </source>
</evidence>
<dbReference type="Gene3D" id="2.40.50.140">
    <property type="entry name" value="Nucleic acid-binding proteins"/>
    <property type="match status" value="1"/>
</dbReference>
<dbReference type="GeneID" id="66073759"/>
<dbReference type="Gene3D" id="2.20.28.10">
    <property type="match status" value="1"/>
</dbReference>
<feature type="region of interest" description="Disordered" evidence="15">
    <location>
        <begin position="773"/>
        <end position="826"/>
    </location>
</feature>
<dbReference type="Proteomes" id="UP001049176">
    <property type="component" value="Chromosome 2"/>
</dbReference>
<comment type="subcellular location">
    <subcellularLocation>
        <location evidence="1 14">Nucleus</location>
    </subcellularLocation>
</comment>
<dbReference type="InterPro" id="IPR033762">
    <property type="entry name" value="MCM_OB"/>
</dbReference>
<keyword evidence="18" id="KW-1185">Reference proteome</keyword>
<dbReference type="Gene3D" id="3.30.1640.10">
    <property type="entry name" value="mini-chromosome maintenance (MCM) complex, chain A, domain 1"/>
    <property type="match status" value="1"/>
</dbReference>
<keyword evidence="10" id="KW-0539">Nucleus</keyword>
<dbReference type="PRINTS" id="PR01657">
    <property type="entry name" value="MCMFAMILY"/>
</dbReference>
<evidence type="ECO:0000256" key="1">
    <source>
        <dbReference type="ARBA" id="ARBA00004123"/>
    </source>
</evidence>
<dbReference type="CDD" id="cd17757">
    <property type="entry name" value="MCM6"/>
    <property type="match status" value="1"/>
</dbReference>
<dbReference type="GO" id="GO:0097373">
    <property type="term" value="C:MCM core complex"/>
    <property type="evidence" value="ECO:0007669"/>
    <property type="project" value="UniProtKB-ARBA"/>
</dbReference>
<dbReference type="KEGG" id="more:E1B28_004683"/>
<dbReference type="GO" id="GO:0003697">
    <property type="term" value="F:single-stranded DNA binding"/>
    <property type="evidence" value="ECO:0007669"/>
    <property type="project" value="TreeGrafter"/>
</dbReference>
<dbReference type="AlphaFoldDB" id="A0A9P7UZ37"/>
<comment type="subunit">
    <text evidence="14">Component of the MCM2-7 complex.</text>
</comment>
<reference evidence="17" key="1">
    <citation type="journal article" date="2021" name="Genome Biol. Evol.">
        <title>The assembled and annotated genome of the fairy-ring fungus Marasmius oreades.</title>
        <authorList>
            <person name="Hiltunen M."/>
            <person name="Ament-Velasquez S.L."/>
            <person name="Johannesson H."/>
        </authorList>
    </citation>
    <scope>NUCLEOTIDE SEQUENCE</scope>
    <source>
        <strain evidence="17">03SP1</strain>
    </source>
</reference>
<dbReference type="FunFam" id="3.40.50.300:FF:000115">
    <property type="entry name" value="DNA helicase"/>
    <property type="match status" value="1"/>
</dbReference>
<dbReference type="Gene3D" id="1.20.58.870">
    <property type="match status" value="1"/>
</dbReference>
<evidence type="ECO:0000259" key="16">
    <source>
        <dbReference type="PROSITE" id="PS50051"/>
    </source>
</evidence>
<dbReference type="GO" id="GO:0016787">
    <property type="term" value="F:hydrolase activity"/>
    <property type="evidence" value="ECO:0007669"/>
    <property type="project" value="UniProtKB-KW"/>
</dbReference>
<evidence type="ECO:0000256" key="4">
    <source>
        <dbReference type="ARBA" id="ARBA00022705"/>
    </source>
</evidence>
<dbReference type="GO" id="GO:1990518">
    <property type="term" value="F:single-stranded 3'-5' DNA helicase activity"/>
    <property type="evidence" value="ECO:0007669"/>
    <property type="project" value="TreeGrafter"/>
</dbReference>
<name>A0A9P7UZ37_9AGAR</name>
<evidence type="ECO:0000256" key="13">
    <source>
        <dbReference type="RuleBase" id="RU004070"/>
    </source>
</evidence>
<dbReference type="PROSITE" id="PS00847">
    <property type="entry name" value="MCM_1"/>
    <property type="match status" value="1"/>
</dbReference>
<keyword evidence="5 13" id="KW-0547">Nucleotide-binding</keyword>
<keyword evidence="11 14" id="KW-0131">Cell cycle</keyword>
<dbReference type="GO" id="GO:0005524">
    <property type="term" value="F:ATP binding"/>
    <property type="evidence" value="ECO:0007669"/>
    <property type="project" value="UniProtKB-UniRule"/>
</dbReference>
<dbReference type="SUPFAM" id="SSF52540">
    <property type="entry name" value="P-loop containing nucleoside triphosphate hydrolases"/>
    <property type="match status" value="1"/>
</dbReference>